<evidence type="ECO:0000313" key="2">
    <source>
        <dbReference type="Proteomes" id="UP000609879"/>
    </source>
</evidence>
<dbReference type="EMBL" id="BOMI01000033">
    <property type="protein sequence ID" value="GID73400.1"/>
    <property type="molecule type" value="Genomic_DNA"/>
</dbReference>
<dbReference type="RefSeq" id="WP_203761322.1">
    <property type="nucleotide sequence ID" value="NZ_BAAABO010000029.1"/>
</dbReference>
<organism evidence="1 2">
    <name type="scientific">Paractinoplanes deccanensis</name>
    <dbReference type="NCBI Taxonomy" id="113561"/>
    <lineage>
        <taxon>Bacteria</taxon>
        <taxon>Bacillati</taxon>
        <taxon>Actinomycetota</taxon>
        <taxon>Actinomycetes</taxon>
        <taxon>Micromonosporales</taxon>
        <taxon>Micromonosporaceae</taxon>
        <taxon>Paractinoplanes</taxon>
    </lineage>
</organism>
<reference evidence="1 2" key="1">
    <citation type="submission" date="2021-01" db="EMBL/GenBank/DDBJ databases">
        <title>Whole genome shotgun sequence of Actinoplanes deccanensis NBRC 13994.</title>
        <authorList>
            <person name="Komaki H."/>
            <person name="Tamura T."/>
        </authorList>
    </citation>
    <scope>NUCLEOTIDE SEQUENCE [LARGE SCALE GENOMIC DNA]</scope>
    <source>
        <strain evidence="1 2">NBRC 13994</strain>
    </source>
</reference>
<comment type="caution">
    <text evidence="1">The sequence shown here is derived from an EMBL/GenBank/DDBJ whole genome shotgun (WGS) entry which is preliminary data.</text>
</comment>
<keyword evidence="2" id="KW-1185">Reference proteome</keyword>
<name>A0ABQ3Y0B4_9ACTN</name>
<evidence type="ECO:0000313" key="1">
    <source>
        <dbReference type="EMBL" id="GID73400.1"/>
    </source>
</evidence>
<sequence>MILDDDMTPGPWVDMEADFSRRIEAAEMPPTADRRRLMQLVERKGRVFMARPARLSQLLAEAGVQMTTDQVRKVLAAEHPVIK</sequence>
<gene>
    <name evidence="1" type="ORF">Ade02nite_20410</name>
</gene>
<dbReference type="Proteomes" id="UP000609879">
    <property type="component" value="Unassembled WGS sequence"/>
</dbReference>
<accession>A0ABQ3Y0B4</accession>
<protein>
    <submittedName>
        <fullName evidence="1">Uncharacterized protein</fullName>
    </submittedName>
</protein>
<proteinExistence type="predicted"/>